<proteinExistence type="predicted"/>
<gene>
    <name evidence="2" type="ORF">CCOS865_04715</name>
</gene>
<name>A0A383RZ92_9PSED</name>
<sequence length="44" mass="4415">MREHIGLGIVIAIVVLVMLAFGLVSPEASGESGAPKALPIGTSL</sequence>
<dbReference type="Proteomes" id="UP000263595">
    <property type="component" value="Unassembled WGS sequence"/>
</dbReference>
<keyword evidence="1" id="KW-1133">Transmembrane helix</keyword>
<feature type="transmembrane region" description="Helical" evidence="1">
    <location>
        <begin position="7"/>
        <end position="25"/>
    </location>
</feature>
<dbReference type="RefSeq" id="WP_279630144.1">
    <property type="nucleotide sequence ID" value="NZ_CBCSFL010000028.1"/>
</dbReference>
<dbReference type="AlphaFoldDB" id="A0A383RZ92"/>
<evidence type="ECO:0000313" key="2">
    <source>
        <dbReference type="EMBL" id="SYX92430.1"/>
    </source>
</evidence>
<evidence type="ECO:0000313" key="3">
    <source>
        <dbReference type="Proteomes" id="UP000263595"/>
    </source>
</evidence>
<keyword evidence="3" id="KW-1185">Reference proteome</keyword>
<organism evidence="2 3">
    <name type="scientific">Pseudomonas reidholzensis</name>
    <dbReference type="NCBI Taxonomy" id="1785162"/>
    <lineage>
        <taxon>Bacteria</taxon>
        <taxon>Pseudomonadati</taxon>
        <taxon>Pseudomonadota</taxon>
        <taxon>Gammaproteobacteria</taxon>
        <taxon>Pseudomonadales</taxon>
        <taxon>Pseudomonadaceae</taxon>
        <taxon>Pseudomonas</taxon>
    </lineage>
</organism>
<evidence type="ECO:0000256" key="1">
    <source>
        <dbReference type="SAM" id="Phobius"/>
    </source>
</evidence>
<dbReference type="EMBL" id="UNOZ01000032">
    <property type="protein sequence ID" value="SYX92430.1"/>
    <property type="molecule type" value="Genomic_DNA"/>
</dbReference>
<reference evidence="3" key="1">
    <citation type="submission" date="2018-08" db="EMBL/GenBank/DDBJ databases">
        <authorList>
            <person name="Blom J."/>
        </authorList>
    </citation>
    <scope>NUCLEOTIDE SEQUENCE [LARGE SCALE GENOMIC DNA]</scope>
    <source>
        <strain evidence="3">CCOS 865</strain>
    </source>
</reference>
<accession>A0A383RZ92</accession>
<keyword evidence="1" id="KW-0472">Membrane</keyword>
<keyword evidence="1" id="KW-0812">Transmembrane</keyword>
<protein>
    <submittedName>
        <fullName evidence="2">Uncharacterized protein</fullName>
    </submittedName>
</protein>